<gene>
    <name evidence="1" type="ORF">Syun_003799</name>
</gene>
<sequence length="90" mass="9692">MSSPMSGGTSFHTLGVSYNFANLAKPCANLLAVRLANCTLKELCLLRTASQSSSRAPTSVLYRFGDFKPCSTINESVSKITFQIPASRTQ</sequence>
<dbReference type="Proteomes" id="UP001420932">
    <property type="component" value="Unassembled WGS sequence"/>
</dbReference>
<name>A0AAP0L1T2_9MAGN</name>
<organism evidence="1 2">
    <name type="scientific">Stephania yunnanensis</name>
    <dbReference type="NCBI Taxonomy" id="152371"/>
    <lineage>
        <taxon>Eukaryota</taxon>
        <taxon>Viridiplantae</taxon>
        <taxon>Streptophyta</taxon>
        <taxon>Embryophyta</taxon>
        <taxon>Tracheophyta</taxon>
        <taxon>Spermatophyta</taxon>
        <taxon>Magnoliopsida</taxon>
        <taxon>Ranunculales</taxon>
        <taxon>Menispermaceae</taxon>
        <taxon>Menispermoideae</taxon>
        <taxon>Cissampelideae</taxon>
        <taxon>Stephania</taxon>
    </lineage>
</organism>
<dbReference type="EMBL" id="JBBNAF010000002">
    <property type="protein sequence ID" value="KAK9162897.1"/>
    <property type="molecule type" value="Genomic_DNA"/>
</dbReference>
<keyword evidence="2" id="KW-1185">Reference proteome</keyword>
<evidence type="ECO:0000313" key="1">
    <source>
        <dbReference type="EMBL" id="KAK9162897.1"/>
    </source>
</evidence>
<dbReference type="AlphaFoldDB" id="A0AAP0L1T2"/>
<accession>A0AAP0L1T2</accession>
<reference evidence="1 2" key="1">
    <citation type="submission" date="2024-01" db="EMBL/GenBank/DDBJ databases">
        <title>Genome assemblies of Stephania.</title>
        <authorList>
            <person name="Yang L."/>
        </authorList>
    </citation>
    <scope>NUCLEOTIDE SEQUENCE [LARGE SCALE GENOMIC DNA]</scope>
    <source>
        <strain evidence="1">YNDBR</strain>
        <tissue evidence="1">Leaf</tissue>
    </source>
</reference>
<proteinExistence type="predicted"/>
<comment type="caution">
    <text evidence="1">The sequence shown here is derived from an EMBL/GenBank/DDBJ whole genome shotgun (WGS) entry which is preliminary data.</text>
</comment>
<protein>
    <submittedName>
        <fullName evidence="1">Uncharacterized protein</fullName>
    </submittedName>
</protein>
<evidence type="ECO:0000313" key="2">
    <source>
        <dbReference type="Proteomes" id="UP001420932"/>
    </source>
</evidence>